<dbReference type="InterPro" id="IPR014756">
    <property type="entry name" value="Ig_E-set"/>
</dbReference>
<dbReference type="OMA" id="TVSQCNN"/>
<dbReference type="Pfam" id="PF06312">
    <property type="entry name" value="Neurexophilin"/>
    <property type="match status" value="1"/>
</dbReference>
<name>A0A9J7LU68_BRAFL</name>
<dbReference type="Proteomes" id="UP000001554">
    <property type="component" value="Chromosome 1"/>
</dbReference>
<dbReference type="InterPro" id="IPR057106">
    <property type="entry name" value="NXPE4_C"/>
</dbReference>
<reference evidence="5" key="2">
    <citation type="submission" date="2025-08" db="UniProtKB">
        <authorList>
            <consortium name="RefSeq"/>
        </authorList>
    </citation>
    <scope>IDENTIFICATION</scope>
    <source>
        <strain evidence="5">S238N-H82</strain>
        <tissue evidence="5">Testes</tissue>
    </source>
</reference>
<dbReference type="PANTHER" id="PTHR16165:SF5">
    <property type="entry name" value="NXPE FAMILY MEMBER 3"/>
    <property type="match status" value="1"/>
</dbReference>
<dbReference type="PANTHER" id="PTHR16165">
    <property type="entry name" value="NXPE FAMILY MEMBER"/>
    <property type="match status" value="1"/>
</dbReference>
<dbReference type="AlphaFoldDB" id="A0A9J7LU68"/>
<sequence length="538" mass="61568">MGKFKLLLAIIVCLACLAPLVYQIQFKSVINERNYRTPLSVQSKDNREDRLTSQWRYKNGSVNFSMVTQNFIVSIVNPQAVYQVGQLLLIKIVAKDSKGRVKSYGGDFLRTKLYSNVPVQASTAGRVTDFKNGTYIARFFLSWPGILFVSVQLIHSSEAVQVLKRIRDTAPVRRIMVCGFLDEKRNVSEWTPCTNNVGKHVNLRDVCEYSKPAFNVSFHCQRPTRPIRCGSITVCHRDRTGTSTLQDEIVTADEKKLFPRDLSLKETSSSSIEIQAKGIRVTKKVTGSTLPVCAPRLAEAASEGYWFNGTWNCLRCQTRRFPSARSMLDCLQHKSLYFFGDSTTRQWWAYLTEFIGLGRSGDVPQIINIASSSSREYNVSLKYRFHYFPKNVNVKNIDVNTLGYVAEGIDEIVGGPNVVIIVGLWAHFMAEPMETFRSRVWGIRHAIERLHSRYPDTLVIWRTSNTNHHDRLSHFVENSDWYGYQLFLEVKKILEDVNVAILDVWEMSESMWHDAIMHPPKEVIKEHVNMLLSYICPA</sequence>
<evidence type="ECO:0000259" key="3">
    <source>
        <dbReference type="Pfam" id="PF24536"/>
    </source>
</evidence>
<evidence type="ECO:0000256" key="2">
    <source>
        <dbReference type="SAM" id="SignalP"/>
    </source>
</evidence>
<feature type="signal peptide" evidence="2">
    <location>
        <begin position="1"/>
        <end position="23"/>
    </location>
</feature>
<feature type="chain" id="PRO_5039918732" evidence="2">
    <location>
        <begin position="24"/>
        <end position="538"/>
    </location>
</feature>
<dbReference type="OrthoDB" id="5950832at2759"/>
<keyword evidence="2" id="KW-0732">Signal</keyword>
<evidence type="ECO:0000313" key="4">
    <source>
        <dbReference type="Proteomes" id="UP000001554"/>
    </source>
</evidence>
<gene>
    <name evidence="5" type="primary">LOC118424609</name>
</gene>
<dbReference type="KEGG" id="bfo:118424609"/>
<organism evidence="4 5">
    <name type="scientific">Branchiostoma floridae</name>
    <name type="common">Florida lancelet</name>
    <name type="synonym">Amphioxus</name>
    <dbReference type="NCBI Taxonomy" id="7739"/>
    <lineage>
        <taxon>Eukaryota</taxon>
        <taxon>Metazoa</taxon>
        <taxon>Chordata</taxon>
        <taxon>Cephalochordata</taxon>
        <taxon>Leptocardii</taxon>
        <taxon>Amphioxiformes</taxon>
        <taxon>Branchiostomatidae</taxon>
        <taxon>Branchiostoma</taxon>
    </lineage>
</organism>
<reference evidence="4" key="1">
    <citation type="journal article" date="2020" name="Nat. Ecol. Evol.">
        <title>Deeply conserved synteny resolves early events in vertebrate evolution.</title>
        <authorList>
            <person name="Simakov O."/>
            <person name="Marletaz F."/>
            <person name="Yue J.X."/>
            <person name="O'Connell B."/>
            <person name="Jenkins J."/>
            <person name="Brandt A."/>
            <person name="Calef R."/>
            <person name="Tung C.H."/>
            <person name="Huang T.K."/>
            <person name="Schmutz J."/>
            <person name="Satoh N."/>
            <person name="Yu J.K."/>
            <person name="Putnam N.H."/>
            <person name="Green R.E."/>
            <person name="Rokhsar D.S."/>
        </authorList>
    </citation>
    <scope>NUCLEOTIDE SEQUENCE [LARGE SCALE GENOMIC DNA]</scope>
    <source>
        <strain evidence="4">S238N-H82</strain>
    </source>
</reference>
<protein>
    <submittedName>
        <fullName evidence="5">NXPE family member 3-like</fullName>
    </submittedName>
</protein>
<evidence type="ECO:0000313" key="5">
    <source>
        <dbReference type="RefSeq" id="XP_035689143.1"/>
    </source>
</evidence>
<keyword evidence="4" id="KW-1185">Reference proteome</keyword>
<comment type="similarity">
    <text evidence="1">Belongs to the NXPE family.</text>
</comment>
<feature type="domain" description="NXPE C-terminal" evidence="3">
    <location>
        <begin position="311"/>
        <end position="536"/>
    </location>
</feature>
<dbReference type="SUPFAM" id="SSF52266">
    <property type="entry name" value="SGNH hydrolase"/>
    <property type="match status" value="1"/>
</dbReference>
<dbReference type="SUPFAM" id="SSF81296">
    <property type="entry name" value="E set domains"/>
    <property type="match status" value="1"/>
</dbReference>
<dbReference type="RefSeq" id="XP_035689143.1">
    <property type="nucleotide sequence ID" value="XM_035833250.1"/>
</dbReference>
<dbReference type="GeneID" id="118424609"/>
<dbReference type="Pfam" id="PF24536">
    <property type="entry name" value="NXPE4_C"/>
    <property type="match status" value="1"/>
</dbReference>
<evidence type="ECO:0000256" key="1">
    <source>
        <dbReference type="ARBA" id="ARBA00005431"/>
    </source>
</evidence>
<dbReference type="InterPro" id="IPR026845">
    <property type="entry name" value="NXPH/NXPE"/>
</dbReference>
<proteinExistence type="inferred from homology"/>
<accession>A0A9J7LU68</accession>